<evidence type="ECO:0008006" key="3">
    <source>
        <dbReference type="Google" id="ProtNLM"/>
    </source>
</evidence>
<accession>A0A239P9Z1</accession>
<dbReference type="EMBL" id="FZPH01000015">
    <property type="protein sequence ID" value="SNT63722.1"/>
    <property type="molecule type" value="Genomic_DNA"/>
</dbReference>
<dbReference type="InterPro" id="IPR008984">
    <property type="entry name" value="SMAD_FHA_dom_sf"/>
</dbReference>
<dbReference type="AlphaFoldDB" id="A0A239P9Z1"/>
<gene>
    <name evidence="1" type="ORF">SAMN05421812_115201</name>
</gene>
<dbReference type="Gene3D" id="2.60.200.20">
    <property type="match status" value="1"/>
</dbReference>
<dbReference type="CDD" id="cd00060">
    <property type="entry name" value="FHA"/>
    <property type="match status" value="1"/>
</dbReference>
<name>A0A239P9Z1_9ACTN</name>
<dbReference type="Proteomes" id="UP000198362">
    <property type="component" value="Unassembled WGS sequence"/>
</dbReference>
<evidence type="ECO:0000313" key="2">
    <source>
        <dbReference type="Proteomes" id="UP000198362"/>
    </source>
</evidence>
<organism evidence="1 2">
    <name type="scientific">Asanoa hainanensis</name>
    <dbReference type="NCBI Taxonomy" id="560556"/>
    <lineage>
        <taxon>Bacteria</taxon>
        <taxon>Bacillati</taxon>
        <taxon>Actinomycetota</taxon>
        <taxon>Actinomycetes</taxon>
        <taxon>Micromonosporales</taxon>
        <taxon>Micromonosporaceae</taxon>
        <taxon>Asanoa</taxon>
    </lineage>
</organism>
<sequence>MPPGRCRSQRADNHANCHPYAWPKRRRTLDHCPPLAGGRGTSIPCGRRFPCRACAIFGAYLEDRSLPDGSDGGNARKWIAVDFGGRRRPLRVGEVLTVGRGRSCDLQLPDDDHLSRRACSLRVLDDCVLIRNDSTRKPVVVRPPAGEDRVVEPGAATTSLPFPRFALVLAGRAGTTVTLTVDASRLTSGSPPIAPRQSADRATALEQIELSAAQRRILVALCAPVLIESGPRAVPATYAQVGAKLGLQPQYVRGVVKTLREKLWGHGVHGLTPDDSDAAHDDFRWALVRWATRSGWVTAADVAGGDDAT</sequence>
<keyword evidence="2" id="KW-1185">Reference proteome</keyword>
<dbReference type="SUPFAM" id="SSF49879">
    <property type="entry name" value="SMAD/FHA domain"/>
    <property type="match status" value="1"/>
</dbReference>
<proteinExistence type="predicted"/>
<reference evidence="1 2" key="1">
    <citation type="submission" date="2017-06" db="EMBL/GenBank/DDBJ databases">
        <authorList>
            <person name="Kim H.J."/>
            <person name="Triplett B.A."/>
        </authorList>
    </citation>
    <scope>NUCLEOTIDE SEQUENCE [LARGE SCALE GENOMIC DNA]</scope>
    <source>
        <strain evidence="1 2">CGMCC 4.5593</strain>
    </source>
</reference>
<evidence type="ECO:0000313" key="1">
    <source>
        <dbReference type="EMBL" id="SNT63722.1"/>
    </source>
</evidence>
<protein>
    <recommendedName>
        <fullName evidence="3">FHA domain-containing protein</fullName>
    </recommendedName>
</protein>